<accession>A0A086TGR2</accession>
<evidence type="ECO:0000256" key="1">
    <source>
        <dbReference type="SAM" id="MobiDB-lite"/>
    </source>
</evidence>
<dbReference type="STRING" id="857340.A0A086TGR2"/>
<dbReference type="Proteomes" id="UP000029964">
    <property type="component" value="Unassembled WGS sequence"/>
</dbReference>
<keyword evidence="2" id="KW-0732">Signal</keyword>
<sequence>MLFKPFIFICGLALACANSVNGLNQRSGGLDNSILQDGPKPRSFLRNTCAKGGKGKGRKNTSSTASSLILATDAPTDIPSAVSLPAATTSPPPVSAAPAENPTSPVPVSGAGGAFDPSAAAEAHQFDSTATRERQSVHIRSSRDGRCLSVDPTAGDFRQNLIPVGMAECDDEDARQKFDIVTTGKHNDGRLGKALVVSVLMKGCLSFDGRREKGDTVTMFSCGGRAAGDGETDNAQLYPFDGSDDMVLAPASGKGHVCLVAGPERLVSRHCRQSRKKKQAFELVDVF</sequence>
<dbReference type="Gene3D" id="2.80.10.50">
    <property type="match status" value="1"/>
</dbReference>
<feature type="compositionally biased region" description="Basic and acidic residues" evidence="1">
    <location>
        <begin position="130"/>
        <end position="143"/>
    </location>
</feature>
<comment type="caution">
    <text evidence="3">The sequence shown here is derived from an EMBL/GenBank/DDBJ whole genome shotgun (WGS) entry which is preliminary data.</text>
</comment>
<evidence type="ECO:0000256" key="2">
    <source>
        <dbReference type="SAM" id="SignalP"/>
    </source>
</evidence>
<dbReference type="CDD" id="cd00161">
    <property type="entry name" value="beta-trefoil_Ricin-like"/>
    <property type="match status" value="1"/>
</dbReference>
<evidence type="ECO:0000313" key="4">
    <source>
        <dbReference type="Proteomes" id="UP000029964"/>
    </source>
</evidence>
<keyword evidence="4" id="KW-1185">Reference proteome</keyword>
<dbReference type="PROSITE" id="PS50231">
    <property type="entry name" value="RICIN_B_LECTIN"/>
    <property type="match status" value="1"/>
</dbReference>
<evidence type="ECO:0000313" key="3">
    <source>
        <dbReference type="EMBL" id="KFH48544.1"/>
    </source>
</evidence>
<name>A0A086TGR2_HAPC1</name>
<reference evidence="4" key="1">
    <citation type="journal article" date="2014" name="Genome Announc.">
        <title>Genome sequence and annotation of Acremonium chrysogenum, producer of the beta-lactam antibiotic cephalosporin C.</title>
        <authorList>
            <person name="Terfehr D."/>
            <person name="Dahlmann T.A."/>
            <person name="Specht T."/>
            <person name="Zadra I."/>
            <person name="Kuernsteiner H."/>
            <person name="Kueck U."/>
        </authorList>
    </citation>
    <scope>NUCLEOTIDE SEQUENCE [LARGE SCALE GENOMIC DNA]</scope>
    <source>
        <strain evidence="4">ATCC 11550 / CBS 779.69 / DSM 880 / IAM 14645 / JCM 23072 / IMI 49137</strain>
    </source>
</reference>
<dbReference type="AlphaFoldDB" id="A0A086TGR2"/>
<dbReference type="OrthoDB" id="5383818at2759"/>
<dbReference type="HOGENOM" id="CLU_969649_0_0_1"/>
<feature type="region of interest" description="Disordered" evidence="1">
    <location>
        <begin position="81"/>
        <end position="143"/>
    </location>
</feature>
<feature type="signal peptide" evidence="2">
    <location>
        <begin position="1"/>
        <end position="22"/>
    </location>
</feature>
<protein>
    <submittedName>
        <fullName evidence="3">Uncharacterized protein</fullName>
    </submittedName>
</protein>
<feature type="chain" id="PRO_5001815715" evidence="2">
    <location>
        <begin position="23"/>
        <end position="287"/>
    </location>
</feature>
<organism evidence="3 4">
    <name type="scientific">Hapsidospora chrysogenum (strain ATCC 11550 / CBS 779.69 / DSM 880 / IAM 14645 / JCM 23072 / IMI 49137)</name>
    <name type="common">Acremonium chrysogenum</name>
    <dbReference type="NCBI Taxonomy" id="857340"/>
    <lineage>
        <taxon>Eukaryota</taxon>
        <taxon>Fungi</taxon>
        <taxon>Dikarya</taxon>
        <taxon>Ascomycota</taxon>
        <taxon>Pezizomycotina</taxon>
        <taxon>Sordariomycetes</taxon>
        <taxon>Hypocreomycetidae</taxon>
        <taxon>Hypocreales</taxon>
        <taxon>Bionectriaceae</taxon>
        <taxon>Hapsidospora</taxon>
    </lineage>
</organism>
<dbReference type="PROSITE" id="PS51257">
    <property type="entry name" value="PROKAR_LIPOPROTEIN"/>
    <property type="match status" value="1"/>
</dbReference>
<dbReference type="InterPro" id="IPR035992">
    <property type="entry name" value="Ricin_B-like_lectins"/>
</dbReference>
<proteinExistence type="predicted"/>
<gene>
    <name evidence="3" type="ORF">ACRE_007160</name>
</gene>
<dbReference type="EMBL" id="JPKY01000003">
    <property type="protein sequence ID" value="KFH48544.1"/>
    <property type="molecule type" value="Genomic_DNA"/>
</dbReference>
<dbReference type="SUPFAM" id="SSF50370">
    <property type="entry name" value="Ricin B-like lectins"/>
    <property type="match status" value="1"/>
</dbReference>